<keyword evidence="8" id="KW-0285">Flavoprotein</keyword>
<comment type="subcellular location">
    <subcellularLocation>
        <location evidence="8">Cell membrane</location>
        <topology evidence="8">Multi-pass membrane protein</topology>
    </subcellularLocation>
    <subcellularLocation>
        <location evidence="1">Membrane</location>
        <topology evidence="1">Multi-pass membrane protein</topology>
    </subcellularLocation>
</comment>
<dbReference type="PANTHER" id="PTHR36964">
    <property type="entry name" value="PROTEIN-METHIONINE-SULFOXIDE REDUCTASE HEME-BINDING SUBUNIT MSRQ"/>
    <property type="match status" value="1"/>
</dbReference>
<keyword evidence="3 8" id="KW-0349">Heme</keyword>
<feature type="transmembrane region" description="Helical" evidence="8">
    <location>
        <begin position="147"/>
        <end position="164"/>
    </location>
</feature>
<dbReference type="PANTHER" id="PTHR36964:SF1">
    <property type="entry name" value="PROTEIN-METHIONINE-SULFOXIDE REDUCTASE HEME-BINDING SUBUNIT MSRQ"/>
    <property type="match status" value="1"/>
</dbReference>
<keyword evidence="2 8" id="KW-0813">Transport</keyword>
<reference evidence="10 11" key="1">
    <citation type="submission" date="2019-07" db="EMBL/GenBank/DDBJ databases">
        <title>Genomic Encyclopedia of Type Strains, Phase I: the one thousand microbial genomes (KMG-I) project.</title>
        <authorList>
            <person name="Kyrpides N."/>
        </authorList>
    </citation>
    <scope>NUCLEOTIDE SEQUENCE [LARGE SCALE GENOMIC DNA]</scope>
    <source>
        <strain evidence="10 11">DSM 375</strain>
    </source>
</reference>
<dbReference type="GO" id="GO:0030091">
    <property type="term" value="P:protein repair"/>
    <property type="evidence" value="ECO:0007669"/>
    <property type="project" value="UniProtKB-UniRule"/>
</dbReference>
<keyword evidence="8" id="KW-0249">Electron transport</keyword>
<evidence type="ECO:0000313" key="10">
    <source>
        <dbReference type="EMBL" id="TWH75842.1"/>
    </source>
</evidence>
<keyword evidence="6 8" id="KW-0408">Iron</keyword>
<dbReference type="Pfam" id="PF01794">
    <property type="entry name" value="Ferric_reduct"/>
    <property type="match status" value="1"/>
</dbReference>
<evidence type="ECO:0000256" key="1">
    <source>
        <dbReference type="ARBA" id="ARBA00004141"/>
    </source>
</evidence>
<evidence type="ECO:0000256" key="4">
    <source>
        <dbReference type="ARBA" id="ARBA00022692"/>
    </source>
</evidence>
<dbReference type="Proteomes" id="UP000319627">
    <property type="component" value="Unassembled WGS sequence"/>
</dbReference>
<gene>
    <name evidence="8" type="primary">msrQ</name>
    <name evidence="10" type="ORF">LX59_01352</name>
</gene>
<dbReference type="GO" id="GO:0046872">
    <property type="term" value="F:metal ion binding"/>
    <property type="evidence" value="ECO:0007669"/>
    <property type="project" value="UniProtKB-KW"/>
</dbReference>
<evidence type="ECO:0000313" key="11">
    <source>
        <dbReference type="Proteomes" id="UP000319627"/>
    </source>
</evidence>
<protein>
    <recommendedName>
        <fullName evidence="8">Protein-methionine-sulfoxide reductase heme-binding subunit MsrQ</fullName>
    </recommendedName>
    <alternativeName>
        <fullName evidence="8">Flavocytochrome MsrQ</fullName>
    </alternativeName>
</protein>
<feature type="domain" description="Ferric oxidoreductase" evidence="9">
    <location>
        <begin position="45"/>
        <end position="155"/>
    </location>
</feature>
<feature type="transmembrane region" description="Helical" evidence="8">
    <location>
        <begin position="109"/>
        <end position="127"/>
    </location>
</feature>
<feature type="transmembrane region" description="Helical" evidence="8">
    <location>
        <begin position="75"/>
        <end position="97"/>
    </location>
</feature>
<feature type="transmembrane region" description="Helical" evidence="8">
    <location>
        <begin position="5"/>
        <end position="25"/>
    </location>
</feature>
<evidence type="ECO:0000259" key="9">
    <source>
        <dbReference type="Pfam" id="PF01794"/>
    </source>
</evidence>
<evidence type="ECO:0000256" key="6">
    <source>
        <dbReference type="ARBA" id="ARBA00023004"/>
    </source>
</evidence>
<keyword evidence="7 8" id="KW-0472">Membrane</keyword>
<dbReference type="HAMAP" id="MF_01207">
    <property type="entry name" value="MsrQ"/>
    <property type="match status" value="1"/>
</dbReference>
<dbReference type="GO" id="GO:0005886">
    <property type="term" value="C:plasma membrane"/>
    <property type="evidence" value="ECO:0007669"/>
    <property type="project" value="UniProtKB-SubCell"/>
</dbReference>
<dbReference type="OrthoDB" id="9788328at2"/>
<comment type="caution">
    <text evidence="10">The sequence shown here is derived from an EMBL/GenBank/DDBJ whole genome shotgun (WGS) entry which is preliminary data.</text>
</comment>
<comment type="function">
    <text evidence="8">Part of the MsrPQ system that repairs oxidized periplasmic proteins containing methionine sulfoxide residues (Met-O), using respiratory chain electrons. Thus protects these proteins from oxidative-stress damage caused by reactive species of oxygen and chlorine generated by the host defense mechanisms. MsrPQ is essential for the maintenance of envelope integrity under bleach stress, rescuing a wide series of structurally unrelated periplasmic proteins from methionine oxidation. MsrQ provides electrons for reduction to the reductase catalytic subunit MsrP, using the quinone pool of the respiratory chain.</text>
</comment>
<dbReference type="GO" id="GO:0009055">
    <property type="term" value="F:electron transfer activity"/>
    <property type="evidence" value="ECO:0007669"/>
    <property type="project" value="UniProtKB-UniRule"/>
</dbReference>
<feature type="transmembrane region" description="Helical" evidence="8">
    <location>
        <begin position="45"/>
        <end position="63"/>
    </location>
</feature>
<comment type="subunit">
    <text evidence="8">Heterodimer of a catalytic subunit (MsrP) and a heme-binding subunit (MsrQ).</text>
</comment>
<dbReference type="EMBL" id="VLKG01000004">
    <property type="protein sequence ID" value="TWH75842.1"/>
    <property type="molecule type" value="Genomic_DNA"/>
</dbReference>
<evidence type="ECO:0000256" key="2">
    <source>
        <dbReference type="ARBA" id="ARBA00022448"/>
    </source>
</evidence>
<proteinExistence type="inferred from homology"/>
<dbReference type="GO" id="GO:0016679">
    <property type="term" value="F:oxidoreductase activity, acting on diphenols and related substances as donors"/>
    <property type="evidence" value="ECO:0007669"/>
    <property type="project" value="TreeGrafter"/>
</dbReference>
<accession>A0A562IY74</accession>
<evidence type="ECO:0000256" key="7">
    <source>
        <dbReference type="ARBA" id="ARBA00023136"/>
    </source>
</evidence>
<keyword evidence="11" id="KW-1185">Reference proteome</keyword>
<keyword evidence="4 8" id="KW-0812">Transmembrane</keyword>
<dbReference type="InterPro" id="IPR022837">
    <property type="entry name" value="MsrQ-like"/>
</dbReference>
<evidence type="ECO:0000256" key="8">
    <source>
        <dbReference type="HAMAP-Rule" id="MF_01207"/>
    </source>
</evidence>
<keyword evidence="8" id="KW-0288">FMN</keyword>
<comment type="cofactor">
    <cofactor evidence="8">
        <name>heme b</name>
        <dbReference type="ChEBI" id="CHEBI:60344"/>
    </cofactor>
    <text evidence="8">Binds 1 heme b (iron(II)-protoporphyrin IX) group per subunit.</text>
</comment>
<keyword evidence="8" id="KW-1003">Cell membrane</keyword>
<dbReference type="InterPro" id="IPR013130">
    <property type="entry name" value="Fe3_Rdtase_TM_dom"/>
</dbReference>
<sequence>MAQPLWRCGVFMLALLPLLFWFYQAQQGLLGPDPGKVLLEHLGEGALILMLLTLSLTPLQRITLWSGWSLIRRQLGLWCFCYASLHLMSYLAFLLNFDFSRLNHELWERPYILLGFGAWLILLLLSLTSNAFSRRKLGKNWKLLHRLLYLGLVLALLHLLLILRSDFGSWMLYAGVGLILILNRLFGLRSP</sequence>
<organism evidence="10 11">
    <name type="scientific">Azomonas agilis</name>
    <dbReference type="NCBI Taxonomy" id="116849"/>
    <lineage>
        <taxon>Bacteria</taxon>
        <taxon>Pseudomonadati</taxon>
        <taxon>Pseudomonadota</taxon>
        <taxon>Gammaproteobacteria</taxon>
        <taxon>Pseudomonadales</taxon>
        <taxon>Pseudomonadaceae</taxon>
        <taxon>Azomonas</taxon>
    </lineage>
</organism>
<evidence type="ECO:0000256" key="3">
    <source>
        <dbReference type="ARBA" id="ARBA00022617"/>
    </source>
</evidence>
<dbReference type="GO" id="GO:0020037">
    <property type="term" value="F:heme binding"/>
    <property type="evidence" value="ECO:0007669"/>
    <property type="project" value="UniProtKB-UniRule"/>
</dbReference>
<evidence type="ECO:0000256" key="5">
    <source>
        <dbReference type="ARBA" id="ARBA00022989"/>
    </source>
</evidence>
<dbReference type="GO" id="GO:0010181">
    <property type="term" value="F:FMN binding"/>
    <property type="evidence" value="ECO:0007669"/>
    <property type="project" value="UniProtKB-UniRule"/>
</dbReference>
<name>A0A562IY74_9GAMM</name>
<dbReference type="RefSeq" id="WP_144571074.1">
    <property type="nucleotide sequence ID" value="NZ_VLKG01000004.1"/>
</dbReference>
<dbReference type="AlphaFoldDB" id="A0A562IY74"/>
<feature type="transmembrane region" description="Helical" evidence="8">
    <location>
        <begin position="170"/>
        <end position="187"/>
    </location>
</feature>
<comment type="cofactor">
    <cofactor evidence="8">
        <name>FMN</name>
        <dbReference type="ChEBI" id="CHEBI:58210"/>
    </cofactor>
    <text evidence="8">Binds 1 FMN per subunit.</text>
</comment>
<comment type="similarity">
    <text evidence="8">Belongs to the MsrQ family.</text>
</comment>
<keyword evidence="8" id="KW-0479">Metal-binding</keyword>
<keyword evidence="5 8" id="KW-1133">Transmembrane helix</keyword>